<evidence type="ECO:0000313" key="4">
    <source>
        <dbReference type="EMBL" id="MFB2651759.1"/>
    </source>
</evidence>
<dbReference type="Proteomes" id="UP001576726">
    <property type="component" value="Unassembled WGS sequence"/>
</dbReference>
<dbReference type="InterPro" id="IPR050400">
    <property type="entry name" value="Bact_Cytoskel_RodZ"/>
</dbReference>
<dbReference type="EMBL" id="JBHFGJ010000001">
    <property type="protein sequence ID" value="MFB2651759.1"/>
    <property type="molecule type" value="Genomic_DNA"/>
</dbReference>
<feature type="region of interest" description="Disordered" evidence="1">
    <location>
        <begin position="1"/>
        <end position="21"/>
    </location>
</feature>
<dbReference type="RefSeq" id="WP_374918393.1">
    <property type="nucleotide sequence ID" value="NZ_JBHFGJ010000001.1"/>
</dbReference>
<evidence type="ECO:0000313" key="5">
    <source>
        <dbReference type="Proteomes" id="UP001576726"/>
    </source>
</evidence>
<proteinExistence type="predicted"/>
<feature type="compositionally biased region" description="Low complexity" evidence="1">
    <location>
        <begin position="223"/>
        <end position="253"/>
    </location>
</feature>
<dbReference type="InterPro" id="IPR001387">
    <property type="entry name" value="Cro/C1-type_HTH"/>
</dbReference>
<keyword evidence="2" id="KW-1133">Transmembrane helix</keyword>
<name>A0ABV4VRI1_9GAMM</name>
<evidence type="ECO:0000256" key="2">
    <source>
        <dbReference type="SAM" id="Phobius"/>
    </source>
</evidence>
<dbReference type="PANTHER" id="PTHR34475:SF1">
    <property type="entry name" value="CYTOSKELETON PROTEIN RODZ"/>
    <property type="match status" value="1"/>
</dbReference>
<accession>A0ABV4VRI1</accession>
<feature type="compositionally biased region" description="Low complexity" evidence="1">
    <location>
        <begin position="276"/>
        <end position="286"/>
    </location>
</feature>
<evidence type="ECO:0000256" key="1">
    <source>
        <dbReference type="SAM" id="MobiDB-lite"/>
    </source>
</evidence>
<comment type="caution">
    <text evidence="4">The sequence shown here is derived from an EMBL/GenBank/DDBJ whole genome shotgun (WGS) entry which is preliminary data.</text>
</comment>
<feature type="region of interest" description="Disordered" evidence="1">
    <location>
        <begin position="267"/>
        <end position="286"/>
    </location>
</feature>
<evidence type="ECO:0000259" key="3">
    <source>
        <dbReference type="Pfam" id="PF13464"/>
    </source>
</evidence>
<dbReference type="Pfam" id="PF13413">
    <property type="entry name" value="HTH_25"/>
    <property type="match status" value="1"/>
</dbReference>
<feature type="domain" description="Cytoskeleton protein RodZ-like C-terminal" evidence="3">
    <location>
        <begin position="305"/>
        <end position="377"/>
    </location>
</feature>
<dbReference type="InterPro" id="IPR010982">
    <property type="entry name" value="Lambda_DNA-bd_dom_sf"/>
</dbReference>
<dbReference type="InterPro" id="IPR025194">
    <property type="entry name" value="RodZ-like_C"/>
</dbReference>
<sequence length="381" mass="39896">MKDNEINASVEPVAASEAESTPDVTLGTVLRTAREQMGLSIADTAVKLHLRPGIVENLEADDFSNISSSTYVRGYVKNYARMLGVDNALIEACLARQVPLVTQPAMQSFSRKTTYQARDTKLKWLSFFIVIVLLGLFVLWWMQRTTLVTHVDVSKPTAEELAAANQTLPGDVLLTETDASQRLSEIAVNGSMATDGPVKDSDESTIDPNMNDSAAMEAEQTPAANSAMNASESNTALTNNASNTASTSGASSTVAVPSATQNVAANTAPVQNQTASNVPATNTPVTNTASTAQAMPVAAGQSSITIELTGDCWINIVDAKGKAIVDGVRGAGANIQASGVPPFKVILGAPTVVSTFTVDGKAISLAEFPKGRVARLTIPQV</sequence>
<organism evidence="4 5">
    <name type="scientific">Shewanella seohaensis</name>
    <dbReference type="NCBI Taxonomy" id="755175"/>
    <lineage>
        <taxon>Bacteria</taxon>
        <taxon>Pseudomonadati</taxon>
        <taxon>Pseudomonadota</taxon>
        <taxon>Gammaproteobacteria</taxon>
        <taxon>Alteromonadales</taxon>
        <taxon>Shewanellaceae</taxon>
        <taxon>Shewanella</taxon>
    </lineage>
</organism>
<gene>
    <name evidence="4" type="ORF">ACE02L_03310</name>
</gene>
<feature type="transmembrane region" description="Helical" evidence="2">
    <location>
        <begin position="122"/>
        <end position="142"/>
    </location>
</feature>
<protein>
    <submittedName>
        <fullName evidence="4">RodZ domain-containing protein</fullName>
    </submittedName>
</protein>
<dbReference type="CDD" id="cd00093">
    <property type="entry name" value="HTH_XRE"/>
    <property type="match status" value="1"/>
</dbReference>
<keyword evidence="2" id="KW-0472">Membrane</keyword>
<reference evidence="4 5" key="1">
    <citation type="submission" date="2024-09" db="EMBL/GenBank/DDBJ databases">
        <authorList>
            <person name="Zhang Y."/>
        </authorList>
    </citation>
    <scope>NUCLEOTIDE SEQUENCE [LARGE SCALE GENOMIC DNA]</scope>
    <source>
        <strain evidence="4 5">SH314</strain>
    </source>
</reference>
<feature type="compositionally biased region" description="Low complexity" evidence="1">
    <location>
        <begin position="8"/>
        <end position="19"/>
    </location>
</feature>
<keyword evidence="2" id="KW-0812">Transmembrane</keyword>
<dbReference type="PANTHER" id="PTHR34475">
    <property type="match status" value="1"/>
</dbReference>
<dbReference type="Gene3D" id="1.10.260.40">
    <property type="entry name" value="lambda repressor-like DNA-binding domains"/>
    <property type="match status" value="1"/>
</dbReference>
<keyword evidence="5" id="KW-1185">Reference proteome</keyword>
<feature type="region of interest" description="Disordered" evidence="1">
    <location>
        <begin position="186"/>
        <end position="253"/>
    </location>
</feature>
<dbReference type="Pfam" id="PF13464">
    <property type="entry name" value="RodZ_C"/>
    <property type="match status" value="1"/>
</dbReference>